<name>A0A5C6M0A2_9PLAN</name>
<keyword evidence="3" id="KW-1185">Reference proteome</keyword>
<dbReference type="EMBL" id="SRHE01000878">
    <property type="protein sequence ID" value="TWW08038.1"/>
    <property type="molecule type" value="Genomic_DNA"/>
</dbReference>
<accession>A0A5C6M0A2</accession>
<feature type="non-terminal residue" evidence="2">
    <location>
        <position position="1"/>
    </location>
</feature>
<proteinExistence type="predicted"/>
<evidence type="ECO:0000259" key="1">
    <source>
        <dbReference type="Pfam" id="PF13191"/>
    </source>
</evidence>
<organism evidence="2 3">
    <name type="scientific">Planctomyces bekefii</name>
    <dbReference type="NCBI Taxonomy" id="1653850"/>
    <lineage>
        <taxon>Bacteria</taxon>
        <taxon>Pseudomonadati</taxon>
        <taxon>Planctomycetota</taxon>
        <taxon>Planctomycetia</taxon>
        <taxon>Planctomycetales</taxon>
        <taxon>Planctomycetaceae</taxon>
        <taxon>Planctomyces</taxon>
    </lineage>
</organism>
<comment type="caution">
    <text evidence="2">The sequence shown here is derived from an EMBL/GenBank/DDBJ whole genome shotgun (WGS) entry which is preliminary data.</text>
</comment>
<protein>
    <recommendedName>
        <fullName evidence="1">Orc1-like AAA ATPase domain-containing protein</fullName>
    </recommendedName>
</protein>
<evidence type="ECO:0000313" key="3">
    <source>
        <dbReference type="Proteomes" id="UP000321083"/>
    </source>
</evidence>
<dbReference type="InterPro" id="IPR041664">
    <property type="entry name" value="AAA_16"/>
</dbReference>
<reference evidence="2 3" key="1">
    <citation type="submission" date="2019-08" db="EMBL/GenBank/DDBJ databases">
        <title>100 year-old enigma solved: identification of Planctomyces bekefii, the type genus and species of the phylum Planctomycetes.</title>
        <authorList>
            <person name="Svetlana D.N."/>
            <person name="Overmann J."/>
        </authorList>
    </citation>
    <scope>NUCLEOTIDE SEQUENCE [LARGE SCALE GENOMIC DNA]</scope>
    <source>
        <strain evidence="2">Phe10_nw2017</strain>
    </source>
</reference>
<dbReference type="AlphaFoldDB" id="A0A5C6M0A2"/>
<dbReference type="InterPro" id="IPR027417">
    <property type="entry name" value="P-loop_NTPase"/>
</dbReference>
<gene>
    <name evidence="2" type="ORF">E3A20_28340</name>
</gene>
<evidence type="ECO:0000313" key="2">
    <source>
        <dbReference type="EMBL" id="TWW08038.1"/>
    </source>
</evidence>
<feature type="domain" description="Orc1-like AAA ATPase" evidence="1">
    <location>
        <begin position="39"/>
        <end position="97"/>
    </location>
</feature>
<dbReference type="SUPFAM" id="SSF52540">
    <property type="entry name" value="P-loop containing nucleoside triphosphate hydrolases"/>
    <property type="match status" value="1"/>
</dbReference>
<dbReference type="Gene3D" id="3.40.50.300">
    <property type="entry name" value="P-loop containing nucleotide triphosphate hydrolases"/>
    <property type="match status" value="1"/>
</dbReference>
<dbReference type="Proteomes" id="UP000321083">
    <property type="component" value="Unassembled WGS sequence"/>
</dbReference>
<sequence>EGLVHDLALALEFWRSKGRIETFELGEADVACQFTVPANLYGREQESLLLYKCCGRAIHGTNEVVSISGPAGIGKSALVNELQKILVLSHGIFLEGRLAFRVECQLVNPQGRQVTAVIGEGLLFVVAWWVLRC</sequence>
<reference evidence="2 3" key="2">
    <citation type="submission" date="2019-08" db="EMBL/GenBank/DDBJ databases">
        <authorList>
            <person name="Henke P."/>
        </authorList>
    </citation>
    <scope>NUCLEOTIDE SEQUENCE [LARGE SCALE GENOMIC DNA]</scope>
    <source>
        <strain evidence="2">Phe10_nw2017</strain>
    </source>
</reference>
<dbReference type="Pfam" id="PF13191">
    <property type="entry name" value="AAA_16"/>
    <property type="match status" value="1"/>
</dbReference>